<gene>
    <name evidence="1" type="ORF">ACFFJK_02220</name>
</gene>
<evidence type="ECO:0000313" key="1">
    <source>
        <dbReference type="EMBL" id="MFC0250692.1"/>
    </source>
</evidence>
<name>A0ABV6FAY9_9BURK</name>
<protein>
    <submittedName>
        <fullName evidence="1">Uncharacterized protein</fullName>
    </submittedName>
</protein>
<evidence type="ECO:0000313" key="2">
    <source>
        <dbReference type="Proteomes" id="UP001589773"/>
    </source>
</evidence>
<dbReference type="Proteomes" id="UP001589773">
    <property type="component" value="Unassembled WGS sequence"/>
</dbReference>
<accession>A0ABV6FAY9</accession>
<organism evidence="1 2">
    <name type="scientific">Massilia consociata</name>
    <dbReference type="NCBI Taxonomy" id="760117"/>
    <lineage>
        <taxon>Bacteria</taxon>
        <taxon>Pseudomonadati</taxon>
        <taxon>Pseudomonadota</taxon>
        <taxon>Betaproteobacteria</taxon>
        <taxon>Burkholderiales</taxon>
        <taxon>Oxalobacteraceae</taxon>
        <taxon>Telluria group</taxon>
        <taxon>Massilia</taxon>
    </lineage>
</organism>
<sequence length="316" mass="35506">MHKDFHSQFLFDAMHVPAFALKQLPLRCAGLVRPCLAAVHAMCLLGGALPCHAANATMVVNGILTSRFLEQERCDNLGLISAQLLQNLNSGVGVNQRPELSHQQVREIATRYVEINEQLCDAITPVLSGTDAWARVYDKYAGSTLSDKAWARFLADERAMKWAAITAQFRTELIALNSAINLAMALRPDAFNPDAKRLHNLHLPETRKLLADIRRVSLTDEEAKVRFALASLHDQPAFREMLPARFNVVRLAGIEARTREIGLHLVNKHEVHLEDLYNARTRMLLFTRENDALELKLDATIRTATTQIKALVSKYR</sequence>
<dbReference type="RefSeq" id="WP_379677458.1">
    <property type="nucleotide sequence ID" value="NZ_JBHLWP010000003.1"/>
</dbReference>
<keyword evidence="2" id="KW-1185">Reference proteome</keyword>
<reference evidence="1 2" key="1">
    <citation type="submission" date="2024-09" db="EMBL/GenBank/DDBJ databases">
        <authorList>
            <person name="Sun Q."/>
            <person name="Mori K."/>
        </authorList>
    </citation>
    <scope>NUCLEOTIDE SEQUENCE [LARGE SCALE GENOMIC DNA]</scope>
    <source>
        <strain evidence="1 2">CCM 7792</strain>
    </source>
</reference>
<dbReference type="EMBL" id="JBHLWP010000003">
    <property type="protein sequence ID" value="MFC0250692.1"/>
    <property type="molecule type" value="Genomic_DNA"/>
</dbReference>
<comment type="caution">
    <text evidence="1">The sequence shown here is derived from an EMBL/GenBank/DDBJ whole genome shotgun (WGS) entry which is preliminary data.</text>
</comment>
<proteinExistence type="predicted"/>